<dbReference type="OrthoDB" id="6129702at2759"/>
<dbReference type="EMBL" id="UYRU01043921">
    <property type="protein sequence ID" value="VDK84459.1"/>
    <property type="molecule type" value="Genomic_DNA"/>
</dbReference>
<keyword evidence="2" id="KW-1185">Reference proteome</keyword>
<accession>A0A3P6TM31</accession>
<dbReference type="AlphaFoldDB" id="A0A3P6TM31"/>
<organism evidence="1 2">
    <name type="scientific">Dibothriocephalus latus</name>
    <name type="common">Fish tapeworm</name>
    <name type="synonym">Diphyllobothrium latum</name>
    <dbReference type="NCBI Taxonomy" id="60516"/>
    <lineage>
        <taxon>Eukaryota</taxon>
        <taxon>Metazoa</taxon>
        <taxon>Spiralia</taxon>
        <taxon>Lophotrochozoa</taxon>
        <taxon>Platyhelminthes</taxon>
        <taxon>Cestoda</taxon>
        <taxon>Eucestoda</taxon>
        <taxon>Diphyllobothriidea</taxon>
        <taxon>Diphyllobothriidae</taxon>
        <taxon>Dibothriocephalus</taxon>
    </lineage>
</organism>
<gene>
    <name evidence="1" type="ORF">DILT_LOCUS3588</name>
</gene>
<sequence>MASRIWQYLLFSDLASPVRGLPRLPPGYLGSYPKFAELGLSTVSHSDPFIRVKSAELCVRLAYQPNLPLKWRADLIFVSNKASEHWSHMVCALSPFCHLFLSNLTSHKNQHSTSY</sequence>
<reference evidence="1 2" key="1">
    <citation type="submission" date="2018-11" db="EMBL/GenBank/DDBJ databases">
        <authorList>
            <consortium name="Pathogen Informatics"/>
        </authorList>
    </citation>
    <scope>NUCLEOTIDE SEQUENCE [LARGE SCALE GENOMIC DNA]</scope>
</reference>
<name>A0A3P6TM31_DIBLA</name>
<protein>
    <submittedName>
        <fullName evidence="1">Uncharacterized protein</fullName>
    </submittedName>
</protein>
<proteinExistence type="predicted"/>
<evidence type="ECO:0000313" key="1">
    <source>
        <dbReference type="EMBL" id="VDK84459.1"/>
    </source>
</evidence>
<dbReference type="Proteomes" id="UP000281553">
    <property type="component" value="Unassembled WGS sequence"/>
</dbReference>
<evidence type="ECO:0000313" key="2">
    <source>
        <dbReference type="Proteomes" id="UP000281553"/>
    </source>
</evidence>